<reference evidence="1" key="1">
    <citation type="submission" date="2020-10" db="EMBL/GenBank/DDBJ databases">
        <authorList>
            <person name="Gilroy R."/>
        </authorList>
    </citation>
    <scope>NUCLEOTIDE SEQUENCE</scope>
    <source>
        <strain evidence="1">CHK190-19873</strain>
    </source>
</reference>
<evidence type="ECO:0000313" key="1">
    <source>
        <dbReference type="EMBL" id="HIS30561.1"/>
    </source>
</evidence>
<dbReference type="EMBL" id="DVIQ01000019">
    <property type="protein sequence ID" value="HIS30561.1"/>
    <property type="molecule type" value="Genomic_DNA"/>
</dbReference>
<gene>
    <name evidence="1" type="ORF">IAB44_03285</name>
</gene>
<organism evidence="1 2">
    <name type="scientific">Candidatus Limivivens intestinipullorum</name>
    <dbReference type="NCBI Taxonomy" id="2840858"/>
    <lineage>
        <taxon>Bacteria</taxon>
        <taxon>Bacillati</taxon>
        <taxon>Bacillota</taxon>
        <taxon>Clostridia</taxon>
        <taxon>Lachnospirales</taxon>
        <taxon>Lachnospiraceae</taxon>
        <taxon>Lachnospiraceae incertae sedis</taxon>
        <taxon>Candidatus Limivivens</taxon>
    </lineage>
</organism>
<dbReference type="AlphaFoldDB" id="A0A9D1ERS7"/>
<sequence>MKRQTWLAPLYFGETAEKKKDRLIRKLNRSKGMPADVYLITLAANGRDVFDILSAVWLMQPAVKKRLPIVVGIACGREEAMEVVLGIAREVYEKTGGADIRRYILERYQKEGL</sequence>
<reference evidence="1" key="2">
    <citation type="journal article" date="2021" name="PeerJ">
        <title>Extensive microbial diversity within the chicken gut microbiome revealed by metagenomics and culture.</title>
        <authorList>
            <person name="Gilroy R."/>
            <person name="Ravi A."/>
            <person name="Getino M."/>
            <person name="Pursley I."/>
            <person name="Horton D.L."/>
            <person name="Alikhan N.F."/>
            <person name="Baker D."/>
            <person name="Gharbi K."/>
            <person name="Hall N."/>
            <person name="Watson M."/>
            <person name="Adriaenssens E.M."/>
            <person name="Foster-Nyarko E."/>
            <person name="Jarju S."/>
            <person name="Secka A."/>
            <person name="Antonio M."/>
            <person name="Oren A."/>
            <person name="Chaudhuri R.R."/>
            <person name="La Ragione R."/>
            <person name="Hildebrand F."/>
            <person name="Pallen M.J."/>
        </authorList>
    </citation>
    <scope>NUCLEOTIDE SEQUENCE</scope>
    <source>
        <strain evidence="1">CHK190-19873</strain>
    </source>
</reference>
<proteinExistence type="predicted"/>
<dbReference type="Proteomes" id="UP000823935">
    <property type="component" value="Unassembled WGS sequence"/>
</dbReference>
<name>A0A9D1ERS7_9FIRM</name>
<protein>
    <submittedName>
        <fullName evidence="1">Uncharacterized protein</fullName>
    </submittedName>
</protein>
<evidence type="ECO:0000313" key="2">
    <source>
        <dbReference type="Proteomes" id="UP000823935"/>
    </source>
</evidence>
<accession>A0A9D1ERS7</accession>
<comment type="caution">
    <text evidence="1">The sequence shown here is derived from an EMBL/GenBank/DDBJ whole genome shotgun (WGS) entry which is preliminary data.</text>
</comment>